<proteinExistence type="predicted"/>
<gene>
    <name evidence="1" type="ORF">PFDG_05370</name>
</gene>
<evidence type="ECO:0000313" key="1">
    <source>
        <dbReference type="EMBL" id="KOB89816.1"/>
    </source>
</evidence>
<accession>A0A0L7MAH1</accession>
<dbReference type="Proteomes" id="UP000054282">
    <property type="component" value="Unassembled WGS sequence"/>
</dbReference>
<dbReference type="AlphaFoldDB" id="A0A0L7MAH1"/>
<protein>
    <submittedName>
        <fullName evidence="1">Uncharacterized protein</fullName>
    </submittedName>
</protein>
<reference evidence="2" key="2">
    <citation type="submission" date="2006-09" db="EMBL/GenBank/DDBJ databases">
        <title>The genome sequence of Plasmodium falciparum Dd2.</title>
        <authorList>
            <consortium name="The Broad Institute Genome Sequencing Platform"/>
            <person name="Birren B."/>
            <person name="Lander E."/>
            <person name="Galagan J."/>
            <person name="Nusbaum C."/>
            <person name="Devon K."/>
            <person name="Henn M."/>
            <person name="Jaffe D."/>
            <person name="Butler J."/>
            <person name="Alvarez P."/>
            <person name="Gnerre S."/>
            <person name="Grabherr M."/>
            <person name="Kleber M."/>
            <person name="Mauceli E."/>
            <person name="Brockman W."/>
            <person name="MacCallum I.A."/>
            <person name="Rounsley S."/>
            <person name="Young S."/>
            <person name="LaButti K."/>
            <person name="Pushparaj V."/>
            <person name="DeCaprio D."/>
            <person name="Crawford M."/>
            <person name="Koehrsen M."/>
            <person name="Engels R."/>
            <person name="Montgomery P."/>
            <person name="Pearson M."/>
            <person name="Howarth C."/>
            <person name="Larson L."/>
            <person name="Luoma S."/>
            <person name="White J."/>
            <person name="Kodira C."/>
            <person name="Zeng Q."/>
            <person name="O'Leary S."/>
            <person name="Yandava C."/>
            <person name="Alvarado L."/>
            <person name="Wirth D."/>
            <person name="Volkman S."/>
            <person name="Hartl D."/>
        </authorList>
    </citation>
    <scope>NUCLEOTIDE SEQUENCE [LARGE SCALE GENOMIC DNA]</scope>
</reference>
<organism evidence="1 2">
    <name type="scientific">Plasmodium falciparum (isolate Dd2)</name>
    <dbReference type="NCBI Taxonomy" id="57267"/>
    <lineage>
        <taxon>Eukaryota</taxon>
        <taxon>Sar</taxon>
        <taxon>Alveolata</taxon>
        <taxon>Apicomplexa</taxon>
        <taxon>Aconoidasida</taxon>
        <taxon>Haemosporida</taxon>
        <taxon>Plasmodiidae</taxon>
        <taxon>Plasmodium</taxon>
        <taxon>Plasmodium (Laverania)</taxon>
    </lineage>
</organism>
<dbReference type="EMBL" id="GG703411">
    <property type="protein sequence ID" value="KOB89816.1"/>
    <property type="molecule type" value="Genomic_DNA"/>
</dbReference>
<dbReference type="KEGG" id="pfd:PFDG_05370"/>
<feature type="non-terminal residue" evidence="1">
    <location>
        <position position="83"/>
    </location>
</feature>
<sequence>MILFLTNNTATWTNCIFLRRSFSEGSKESTYTNNSKRDMITCMDTHHINQINYMSSNQMNNTQSNRIVLHFNSSRIGCICVNP</sequence>
<reference evidence="2" key="1">
    <citation type="submission" date="2006-09" db="EMBL/GenBank/DDBJ databases">
        <title>Annotation of Plasmodium falciparum Dd2.</title>
        <authorList>
            <consortium name="The Broad Institute Genome Sequencing Platform"/>
            <person name="Volkman S.K."/>
            <person name="Neafsey D.E."/>
            <person name="Dash A.P."/>
            <person name="Chitnis C.E."/>
            <person name="Hartl D.L."/>
            <person name="Young S.K."/>
            <person name="Zeng Q."/>
            <person name="Koehrsen M."/>
            <person name="Alvarado L."/>
            <person name="Berlin A."/>
            <person name="Borenstein D."/>
            <person name="Chapman S.B."/>
            <person name="Chen Z."/>
            <person name="Engels R."/>
            <person name="Freedman E."/>
            <person name="Gellesch M."/>
            <person name="Goldberg J."/>
            <person name="Griggs A."/>
            <person name="Gujja S."/>
            <person name="Heilman E.R."/>
            <person name="Heiman D.I."/>
            <person name="Howarth C."/>
            <person name="Jen D."/>
            <person name="Larson L."/>
            <person name="Mehta T."/>
            <person name="Neiman D."/>
            <person name="Park D."/>
            <person name="Pearson M."/>
            <person name="Roberts A."/>
            <person name="Saif S."/>
            <person name="Shea T."/>
            <person name="Shenoy N."/>
            <person name="Sisk P."/>
            <person name="Stolte C."/>
            <person name="Sykes S."/>
            <person name="Walk T."/>
            <person name="White J."/>
            <person name="Yandava C."/>
            <person name="Haas B."/>
            <person name="Henn M.R."/>
            <person name="Nusbaum C."/>
            <person name="Birren B."/>
        </authorList>
    </citation>
    <scope>NUCLEOTIDE SEQUENCE [LARGE SCALE GENOMIC DNA]</scope>
</reference>
<evidence type="ECO:0000313" key="2">
    <source>
        <dbReference type="Proteomes" id="UP000054282"/>
    </source>
</evidence>
<name>A0A0L7MAH1_PLAF4</name>